<dbReference type="InterPro" id="IPR036389">
    <property type="entry name" value="RNase_III_sf"/>
</dbReference>
<protein>
    <recommendedName>
        <fullName evidence="1">RNase III domain-containing protein</fullName>
    </recommendedName>
</protein>
<dbReference type="SUPFAM" id="SSF69065">
    <property type="entry name" value="RNase III domain-like"/>
    <property type="match status" value="1"/>
</dbReference>
<accession>A0A9W8Z4W7</accession>
<feature type="domain" description="RNase III" evidence="1">
    <location>
        <begin position="13"/>
        <end position="122"/>
    </location>
</feature>
<dbReference type="PROSITE" id="PS50142">
    <property type="entry name" value="RNASE_3_2"/>
    <property type="match status" value="1"/>
</dbReference>
<keyword evidence="3" id="KW-1185">Reference proteome</keyword>
<dbReference type="AlphaFoldDB" id="A0A9W8Z4W7"/>
<dbReference type="Pfam" id="PF00636">
    <property type="entry name" value="Ribonuclease_3"/>
    <property type="match status" value="1"/>
</dbReference>
<dbReference type="Gene3D" id="1.10.1520.10">
    <property type="entry name" value="Ribonuclease III domain"/>
    <property type="match status" value="1"/>
</dbReference>
<organism evidence="2 3">
    <name type="scientific">Gnomoniopsis smithogilvyi</name>
    <dbReference type="NCBI Taxonomy" id="1191159"/>
    <lineage>
        <taxon>Eukaryota</taxon>
        <taxon>Fungi</taxon>
        <taxon>Dikarya</taxon>
        <taxon>Ascomycota</taxon>
        <taxon>Pezizomycotina</taxon>
        <taxon>Sordariomycetes</taxon>
        <taxon>Sordariomycetidae</taxon>
        <taxon>Diaporthales</taxon>
        <taxon>Gnomoniaceae</taxon>
        <taxon>Gnomoniopsis</taxon>
    </lineage>
</organism>
<proteinExistence type="predicted"/>
<sequence>MASRTPPSVIHKLAKCQKILGYEFRDISLLEQSLTLKRNRRLATAGDTYLQVALVDRWFSLASSTPYDFNVIRAEAVSNSTLSALGFRRGLHLCTLPHECTTFRQMADTVEAIVGAVYRDALFENGKRNPVEWDEFEGVVARLGINHPLIATSADIRWSLTPIRTSRKLLPQFFSKGNHLELTKMLAMASGKS</sequence>
<dbReference type="InterPro" id="IPR000999">
    <property type="entry name" value="RNase_III_dom"/>
</dbReference>
<reference evidence="2" key="1">
    <citation type="submission" date="2022-10" db="EMBL/GenBank/DDBJ databases">
        <title>Tapping the CABI collections for fungal endophytes: first genome assemblies for Collariella, Neodidymelliopsis, Ascochyta clinopodiicola, Didymella pomorum, Didymosphaeria variabile, Neocosmospora piperis and Neocucurbitaria cava.</title>
        <authorList>
            <person name="Hill R."/>
        </authorList>
    </citation>
    <scope>NUCLEOTIDE SEQUENCE</scope>
    <source>
        <strain evidence="2">IMI 355082</strain>
    </source>
</reference>
<dbReference type="OrthoDB" id="67027at2759"/>
<dbReference type="EMBL" id="JAPEVB010000001">
    <property type="protein sequence ID" value="KAJ4397750.1"/>
    <property type="molecule type" value="Genomic_DNA"/>
</dbReference>
<dbReference type="GO" id="GO:0004525">
    <property type="term" value="F:ribonuclease III activity"/>
    <property type="evidence" value="ECO:0007669"/>
    <property type="project" value="InterPro"/>
</dbReference>
<evidence type="ECO:0000313" key="2">
    <source>
        <dbReference type="EMBL" id="KAJ4397750.1"/>
    </source>
</evidence>
<gene>
    <name evidence="2" type="ORF">N0V93_001986</name>
</gene>
<evidence type="ECO:0000313" key="3">
    <source>
        <dbReference type="Proteomes" id="UP001140453"/>
    </source>
</evidence>
<dbReference type="Proteomes" id="UP001140453">
    <property type="component" value="Unassembled WGS sequence"/>
</dbReference>
<comment type="caution">
    <text evidence="2">The sequence shown here is derived from an EMBL/GenBank/DDBJ whole genome shotgun (WGS) entry which is preliminary data.</text>
</comment>
<dbReference type="GO" id="GO:0006396">
    <property type="term" value="P:RNA processing"/>
    <property type="evidence" value="ECO:0007669"/>
    <property type="project" value="InterPro"/>
</dbReference>
<name>A0A9W8Z4W7_9PEZI</name>
<evidence type="ECO:0000259" key="1">
    <source>
        <dbReference type="PROSITE" id="PS50142"/>
    </source>
</evidence>